<keyword evidence="1" id="KW-0812">Transmembrane</keyword>
<dbReference type="EMBL" id="BMGC01000002">
    <property type="protein sequence ID" value="GGB19621.1"/>
    <property type="molecule type" value="Genomic_DNA"/>
</dbReference>
<dbReference type="AlphaFoldDB" id="A0A916WQB5"/>
<feature type="domain" description="Mammalian cell entry C-terminal" evidence="3">
    <location>
        <begin position="133"/>
        <end position="325"/>
    </location>
</feature>
<evidence type="ECO:0008006" key="6">
    <source>
        <dbReference type="Google" id="ProtNLM"/>
    </source>
</evidence>
<dbReference type="PANTHER" id="PTHR33371:SF19">
    <property type="entry name" value="MCE-FAMILY PROTEIN MCE4A"/>
    <property type="match status" value="1"/>
</dbReference>
<keyword evidence="5" id="KW-1185">Reference proteome</keyword>
<protein>
    <recommendedName>
        <fullName evidence="6">Virulence factor Mce family protein</fullName>
    </recommendedName>
</protein>
<dbReference type="InterPro" id="IPR052336">
    <property type="entry name" value="MlaD_Phospholipid_Transporter"/>
</dbReference>
<accession>A0A916WQB5</accession>
<dbReference type="RefSeq" id="WP_188584955.1">
    <property type="nucleotide sequence ID" value="NZ_BMGC01000002.1"/>
</dbReference>
<evidence type="ECO:0000313" key="5">
    <source>
        <dbReference type="Proteomes" id="UP000621454"/>
    </source>
</evidence>
<reference evidence="4" key="1">
    <citation type="journal article" date="2014" name="Int. J. Syst. Evol. Microbiol.">
        <title>Complete genome sequence of Corynebacterium casei LMG S-19264T (=DSM 44701T), isolated from a smear-ripened cheese.</title>
        <authorList>
            <consortium name="US DOE Joint Genome Institute (JGI-PGF)"/>
            <person name="Walter F."/>
            <person name="Albersmeier A."/>
            <person name="Kalinowski J."/>
            <person name="Ruckert C."/>
        </authorList>
    </citation>
    <scope>NUCLEOTIDE SEQUENCE</scope>
    <source>
        <strain evidence="4">CGMCC 1.12827</strain>
    </source>
</reference>
<keyword evidence="1" id="KW-0472">Membrane</keyword>
<dbReference type="GO" id="GO:0051701">
    <property type="term" value="P:biological process involved in interaction with host"/>
    <property type="evidence" value="ECO:0007669"/>
    <property type="project" value="TreeGrafter"/>
</dbReference>
<dbReference type="Pfam" id="PF02470">
    <property type="entry name" value="MlaD"/>
    <property type="match status" value="1"/>
</dbReference>
<organism evidence="4 5">
    <name type="scientific">Gordonia jinhuaensis</name>
    <dbReference type="NCBI Taxonomy" id="1517702"/>
    <lineage>
        <taxon>Bacteria</taxon>
        <taxon>Bacillati</taxon>
        <taxon>Actinomycetota</taxon>
        <taxon>Actinomycetes</taxon>
        <taxon>Mycobacteriales</taxon>
        <taxon>Gordoniaceae</taxon>
        <taxon>Gordonia</taxon>
    </lineage>
</organism>
<feature type="domain" description="Mce/MlaD" evidence="2">
    <location>
        <begin position="43"/>
        <end position="127"/>
    </location>
</feature>
<feature type="transmembrane region" description="Helical" evidence="1">
    <location>
        <begin position="12"/>
        <end position="33"/>
    </location>
</feature>
<sequence>MARRRGDPSLNGYAMRGLACLVVAAVVVTLLVMRYRGDFSDQVRVDAALNDIGDGLTSHADVRYNGYIVGSVDSVSLDVGAGEVATASTRKLVHMDLDPTQARGIPSNVTARTVPANLFGVNSVELIVPTRQSAEQISSGQTVPADVSAETIALQDAQNQLRTLLTAVPPADLASMLGALSDALRGGGATFGMFVGLLDGYWKAINAQFPDGAPSGFENFDDTMRGLRASMPKATDVLAKAIIPSVTLAGHQADLAAMLSAATQATQSAHTLFARNPNSAKILTADLSTVLGALTRRSDAIPQSLAALDSLAQRALGIFTGVNGRIQLNLGLSLTPWQQYTAANCAVYDGGQYGITRAPNCPAGATGGWSPSRPDTGSVGGNLGLVTTAKDAATVSAASGSTASAPETLMLGPLVRSIMITPAPGHGGRR</sequence>
<dbReference type="PANTHER" id="PTHR33371">
    <property type="entry name" value="INTERMEMBRANE PHOSPHOLIPID TRANSPORT SYSTEM BINDING PROTEIN MLAD-RELATED"/>
    <property type="match status" value="1"/>
</dbReference>
<dbReference type="InterPro" id="IPR024516">
    <property type="entry name" value="Mce_C"/>
</dbReference>
<dbReference type="Pfam" id="PF11887">
    <property type="entry name" value="Mce4_CUP1"/>
    <property type="match status" value="1"/>
</dbReference>
<comment type="caution">
    <text evidence="4">The sequence shown here is derived from an EMBL/GenBank/DDBJ whole genome shotgun (WGS) entry which is preliminary data.</text>
</comment>
<gene>
    <name evidence="4" type="ORF">GCM10011489_04660</name>
</gene>
<evidence type="ECO:0000313" key="4">
    <source>
        <dbReference type="EMBL" id="GGB19621.1"/>
    </source>
</evidence>
<dbReference type="Proteomes" id="UP000621454">
    <property type="component" value="Unassembled WGS sequence"/>
</dbReference>
<name>A0A916WQB5_9ACTN</name>
<reference evidence="4" key="2">
    <citation type="submission" date="2020-09" db="EMBL/GenBank/DDBJ databases">
        <authorList>
            <person name="Sun Q."/>
            <person name="Zhou Y."/>
        </authorList>
    </citation>
    <scope>NUCLEOTIDE SEQUENCE</scope>
    <source>
        <strain evidence="4">CGMCC 1.12827</strain>
    </source>
</reference>
<dbReference type="InterPro" id="IPR003399">
    <property type="entry name" value="Mce/MlaD"/>
</dbReference>
<keyword evidence="1" id="KW-1133">Transmembrane helix</keyword>
<dbReference type="GO" id="GO:0005576">
    <property type="term" value="C:extracellular region"/>
    <property type="evidence" value="ECO:0007669"/>
    <property type="project" value="TreeGrafter"/>
</dbReference>
<evidence type="ECO:0000259" key="2">
    <source>
        <dbReference type="Pfam" id="PF02470"/>
    </source>
</evidence>
<proteinExistence type="predicted"/>
<evidence type="ECO:0000256" key="1">
    <source>
        <dbReference type="SAM" id="Phobius"/>
    </source>
</evidence>
<evidence type="ECO:0000259" key="3">
    <source>
        <dbReference type="Pfam" id="PF11887"/>
    </source>
</evidence>